<keyword evidence="1" id="KW-0175">Coiled coil</keyword>
<protein>
    <submittedName>
        <fullName evidence="2">Uncharacterized protein</fullName>
    </submittedName>
</protein>
<evidence type="ECO:0000256" key="1">
    <source>
        <dbReference type="SAM" id="Coils"/>
    </source>
</evidence>
<name>A0AAV5SVN8_9BILA</name>
<keyword evidence="3" id="KW-1185">Reference proteome</keyword>
<feature type="coiled-coil region" evidence="1">
    <location>
        <begin position="82"/>
        <end position="116"/>
    </location>
</feature>
<accession>A0AAV5SVN8</accession>
<organism evidence="2 3">
    <name type="scientific">Pristionchus entomophagus</name>
    <dbReference type="NCBI Taxonomy" id="358040"/>
    <lineage>
        <taxon>Eukaryota</taxon>
        <taxon>Metazoa</taxon>
        <taxon>Ecdysozoa</taxon>
        <taxon>Nematoda</taxon>
        <taxon>Chromadorea</taxon>
        <taxon>Rhabditida</taxon>
        <taxon>Rhabditina</taxon>
        <taxon>Diplogasteromorpha</taxon>
        <taxon>Diplogasteroidea</taxon>
        <taxon>Neodiplogasteridae</taxon>
        <taxon>Pristionchus</taxon>
    </lineage>
</organism>
<gene>
    <name evidence="2" type="ORF">PENTCL1PPCAC_9592</name>
</gene>
<dbReference type="Proteomes" id="UP001432027">
    <property type="component" value="Unassembled WGS sequence"/>
</dbReference>
<comment type="caution">
    <text evidence="2">The sequence shown here is derived from an EMBL/GenBank/DDBJ whole genome shotgun (WGS) entry which is preliminary data.</text>
</comment>
<evidence type="ECO:0000313" key="3">
    <source>
        <dbReference type="Proteomes" id="UP001432027"/>
    </source>
</evidence>
<sequence>MAETSLLSVHLANFFTVWFWLSFTQKEERIHIHSRSDVSEGIILKRVASKTEPYSEEIEIDSVIDIGPIAEGPKGERYVKTSRVKKAKMDNLSDELKETNQQIEELLKGMKKENRGSTHSDIHTKLDDCMSKVPSRFIDDFKLDVYSALTISPESTVIPCLPHFNHSLHISHLRTISHFLTHLILLHPHRVIQCNHILATQCPPAHQTQPQNQQLQCPTSDITNPYQLLP</sequence>
<proteinExistence type="predicted"/>
<evidence type="ECO:0000313" key="2">
    <source>
        <dbReference type="EMBL" id="GMS87417.1"/>
    </source>
</evidence>
<dbReference type="AlphaFoldDB" id="A0AAV5SVN8"/>
<reference evidence="2" key="1">
    <citation type="submission" date="2023-10" db="EMBL/GenBank/DDBJ databases">
        <title>Genome assembly of Pristionchus species.</title>
        <authorList>
            <person name="Yoshida K."/>
            <person name="Sommer R.J."/>
        </authorList>
    </citation>
    <scope>NUCLEOTIDE SEQUENCE</scope>
    <source>
        <strain evidence="2">RS0144</strain>
    </source>
</reference>
<dbReference type="EMBL" id="BTSX01000003">
    <property type="protein sequence ID" value="GMS87417.1"/>
    <property type="molecule type" value="Genomic_DNA"/>
</dbReference>